<keyword evidence="2 3" id="KW-0040">ANK repeat</keyword>
<feature type="repeat" description="ANK" evidence="3">
    <location>
        <begin position="498"/>
        <end position="530"/>
    </location>
</feature>
<evidence type="ECO:0000313" key="4">
    <source>
        <dbReference type="EMBL" id="KEY68151.1"/>
    </source>
</evidence>
<dbReference type="PROSITE" id="PS50088">
    <property type="entry name" value="ANK_REPEAT"/>
    <property type="match status" value="7"/>
</dbReference>
<protein>
    <submittedName>
        <fullName evidence="4">Uncharacterized protein</fullName>
    </submittedName>
</protein>
<dbReference type="Gene3D" id="1.25.40.20">
    <property type="entry name" value="Ankyrin repeat-containing domain"/>
    <property type="match status" value="4"/>
</dbReference>
<feature type="repeat" description="ANK" evidence="3">
    <location>
        <begin position="465"/>
        <end position="497"/>
    </location>
</feature>
<feature type="repeat" description="ANK" evidence="3">
    <location>
        <begin position="361"/>
        <end position="393"/>
    </location>
</feature>
<dbReference type="PANTHER" id="PTHR24188:SF29">
    <property type="entry name" value="GH09064P"/>
    <property type="match status" value="1"/>
</dbReference>
<sequence>MTDLTQKVFRWVAVAKQPLTLDELRDAIAIEIGQAYSRPERLVTEEGTRLVQFAHSTIRDFMVRGTLPMQLMGFHIDLKEADHFAGEICVTYLHFNDFKTTIAERPQPLRVDPMAMAGTVLSQKSTRTGLATRLSNLTLAYSKAREGADLTRALASYGRADADRSLVLQQSHPFLKKSATWSLWYRIITEGHGLARMPWQDSIYQTNDAILIWSHQAHHYALLFYSSSIFTLPESKKDELMVLSASQGDNEAIITFLEAGICSVNGMARALRAGSGGGHLQIVEQLLNAGADIDATTGYNRQTALQAASGGGHLQIVERLLTAGADVNATAGFYRLSQLQEASKYDHLQAVEQLLTTGADGGRTALHAASSGGHLPVVDRLLAAGAKGNVAAAAKYNGRAEFQAASRDGHLQGVAQLLPAGADADADAEYYGRTALEAASKGGHVQVVERLLTAGADVDAAAEYGGLTALQAASRSGCLQVVERLLIAGANVNVIALNRYTALQMASEGGHLQVVERLIAAGADVNAVAIKGRTALWAASEGGHIQIVERLLTAGADVNTVVHDKRIALQVASEHGHIQVMERLLAEMKLE</sequence>
<feature type="repeat" description="ANK" evidence="3">
    <location>
        <begin position="431"/>
        <end position="463"/>
    </location>
</feature>
<evidence type="ECO:0000256" key="2">
    <source>
        <dbReference type="ARBA" id="ARBA00023043"/>
    </source>
</evidence>
<dbReference type="InterPro" id="IPR036770">
    <property type="entry name" value="Ankyrin_rpt-contain_sf"/>
</dbReference>
<dbReference type="Pfam" id="PF00023">
    <property type="entry name" value="Ank"/>
    <property type="match status" value="1"/>
</dbReference>
<evidence type="ECO:0000313" key="5">
    <source>
        <dbReference type="Proteomes" id="UP000028045"/>
    </source>
</evidence>
<dbReference type="EMBL" id="KL648588">
    <property type="protein sequence ID" value="KEY68151.1"/>
    <property type="molecule type" value="Genomic_DNA"/>
</dbReference>
<feature type="repeat" description="ANK" evidence="3">
    <location>
        <begin position="531"/>
        <end position="563"/>
    </location>
</feature>
<proteinExistence type="predicted"/>
<accession>A0A084AS72</accession>
<evidence type="ECO:0000256" key="3">
    <source>
        <dbReference type="PROSITE-ProRule" id="PRU00023"/>
    </source>
</evidence>
<name>A0A084AS72_STACB</name>
<dbReference type="HOGENOM" id="CLU_000288_34_3_1"/>
<dbReference type="AlphaFoldDB" id="A0A084AS72"/>
<organism evidence="4 5">
    <name type="scientific">Stachybotrys chartarum (strain CBS 109288 / IBT 7711)</name>
    <name type="common">Toxic black mold</name>
    <name type="synonym">Stilbospora chartarum</name>
    <dbReference type="NCBI Taxonomy" id="1280523"/>
    <lineage>
        <taxon>Eukaryota</taxon>
        <taxon>Fungi</taxon>
        <taxon>Dikarya</taxon>
        <taxon>Ascomycota</taxon>
        <taxon>Pezizomycotina</taxon>
        <taxon>Sordariomycetes</taxon>
        <taxon>Hypocreomycetidae</taxon>
        <taxon>Hypocreales</taxon>
        <taxon>Stachybotryaceae</taxon>
        <taxon>Stachybotrys</taxon>
    </lineage>
</organism>
<reference evidence="4 5" key="1">
    <citation type="journal article" date="2014" name="BMC Genomics">
        <title>Comparative genome sequencing reveals chemotype-specific gene clusters in the toxigenic black mold Stachybotrys.</title>
        <authorList>
            <person name="Semeiks J."/>
            <person name="Borek D."/>
            <person name="Otwinowski Z."/>
            <person name="Grishin N.V."/>
        </authorList>
    </citation>
    <scope>NUCLEOTIDE SEQUENCE [LARGE SCALE GENOMIC DNA]</scope>
    <source>
        <strain evidence="5">CBS 109288 / IBT 7711</strain>
    </source>
</reference>
<dbReference type="SUPFAM" id="SSF48403">
    <property type="entry name" value="Ankyrin repeat"/>
    <property type="match status" value="1"/>
</dbReference>
<keyword evidence="5" id="KW-1185">Reference proteome</keyword>
<dbReference type="InterPro" id="IPR002110">
    <property type="entry name" value="Ankyrin_rpt"/>
</dbReference>
<dbReference type="PROSITE" id="PS50297">
    <property type="entry name" value="ANK_REP_REGION"/>
    <property type="match status" value="6"/>
</dbReference>
<dbReference type="PANTHER" id="PTHR24188">
    <property type="entry name" value="ANKYRIN REPEAT PROTEIN"/>
    <property type="match status" value="1"/>
</dbReference>
<dbReference type="Pfam" id="PF12796">
    <property type="entry name" value="Ank_2"/>
    <property type="match status" value="3"/>
</dbReference>
<keyword evidence="1" id="KW-0677">Repeat</keyword>
<dbReference type="Proteomes" id="UP000028045">
    <property type="component" value="Unassembled WGS sequence"/>
</dbReference>
<dbReference type="OrthoDB" id="7464126at2759"/>
<feature type="repeat" description="ANK" evidence="3">
    <location>
        <begin position="397"/>
        <end position="429"/>
    </location>
</feature>
<dbReference type="SMART" id="SM00248">
    <property type="entry name" value="ANK"/>
    <property type="match status" value="9"/>
</dbReference>
<feature type="repeat" description="ANK" evidence="3">
    <location>
        <begin position="300"/>
        <end position="332"/>
    </location>
</feature>
<gene>
    <name evidence="4" type="ORF">S7711_08339</name>
</gene>
<dbReference type="PRINTS" id="PR01415">
    <property type="entry name" value="ANKYRIN"/>
</dbReference>
<evidence type="ECO:0000256" key="1">
    <source>
        <dbReference type="ARBA" id="ARBA00022737"/>
    </source>
</evidence>